<feature type="non-terminal residue" evidence="7">
    <location>
        <position position="1114"/>
    </location>
</feature>
<evidence type="ECO:0000256" key="3">
    <source>
        <dbReference type="ARBA" id="ARBA00022989"/>
    </source>
</evidence>
<feature type="transmembrane region" description="Helical" evidence="6">
    <location>
        <begin position="782"/>
        <end position="801"/>
    </location>
</feature>
<dbReference type="VEuPathDB" id="FungiDB:PSTT_14743"/>
<feature type="region of interest" description="Disordered" evidence="5">
    <location>
        <begin position="376"/>
        <end position="415"/>
    </location>
</feature>
<dbReference type="OrthoDB" id="68611at2759"/>
<evidence type="ECO:0000256" key="4">
    <source>
        <dbReference type="ARBA" id="ARBA00023136"/>
    </source>
</evidence>
<dbReference type="PANTHER" id="PTHR47804:SF3">
    <property type="entry name" value="PROTEIN BRE4"/>
    <property type="match status" value="1"/>
</dbReference>
<keyword evidence="3 6" id="KW-1133">Transmembrane helix</keyword>
<dbReference type="AlphaFoldDB" id="A0A2S4UJY9"/>
<dbReference type="EMBL" id="PKSM01000330">
    <property type="protein sequence ID" value="POV97527.1"/>
    <property type="molecule type" value="Genomic_DNA"/>
</dbReference>
<comment type="caution">
    <text evidence="7">The sequence shown here is derived from an EMBL/GenBank/DDBJ whole genome shotgun (WGS) entry which is preliminary data.</text>
</comment>
<feature type="transmembrane region" description="Helical" evidence="6">
    <location>
        <begin position="159"/>
        <end position="178"/>
    </location>
</feature>
<dbReference type="PANTHER" id="PTHR47804">
    <property type="entry name" value="60S RIBOSOMAL PROTEIN L19"/>
    <property type="match status" value="1"/>
</dbReference>
<dbReference type="InterPro" id="IPR052430">
    <property type="entry name" value="IVT-Associated"/>
</dbReference>
<gene>
    <name evidence="7" type="ORF">PSHT_14536</name>
</gene>
<reference evidence="8" key="3">
    <citation type="journal article" date="2018" name="Mol. Plant Microbe Interact.">
        <title>Genome sequence resources for the wheat stripe rust pathogen (Puccinia striiformis f. sp. tritici) and the barley stripe rust pathogen (Puccinia striiformis f. sp. hordei).</title>
        <authorList>
            <person name="Xia C."/>
            <person name="Wang M."/>
            <person name="Yin C."/>
            <person name="Cornejo O.E."/>
            <person name="Hulbert S.H."/>
            <person name="Chen X."/>
        </authorList>
    </citation>
    <scope>NUCLEOTIDE SEQUENCE [LARGE SCALE GENOMIC DNA]</scope>
    <source>
        <strain evidence="8">93TX-2</strain>
    </source>
</reference>
<feature type="transmembrane region" description="Helical" evidence="6">
    <location>
        <begin position="847"/>
        <end position="863"/>
    </location>
</feature>
<dbReference type="GO" id="GO:0016020">
    <property type="term" value="C:membrane"/>
    <property type="evidence" value="ECO:0007669"/>
    <property type="project" value="UniProtKB-SubCell"/>
</dbReference>
<organism evidence="7 8">
    <name type="scientific">Puccinia striiformis</name>
    <dbReference type="NCBI Taxonomy" id="27350"/>
    <lineage>
        <taxon>Eukaryota</taxon>
        <taxon>Fungi</taxon>
        <taxon>Dikarya</taxon>
        <taxon>Basidiomycota</taxon>
        <taxon>Pucciniomycotina</taxon>
        <taxon>Pucciniomycetes</taxon>
        <taxon>Pucciniales</taxon>
        <taxon>Pucciniaceae</taxon>
        <taxon>Puccinia</taxon>
    </lineage>
</organism>
<feature type="region of interest" description="Disordered" evidence="5">
    <location>
        <begin position="521"/>
        <end position="540"/>
    </location>
</feature>
<reference evidence="8" key="2">
    <citation type="journal article" date="2018" name="BMC Genomics">
        <title>Genomic insights into host adaptation between the wheat stripe rust pathogen (Puccinia striiformis f. sp. tritici) and the barley stripe rust pathogen (Puccinia striiformis f. sp. hordei).</title>
        <authorList>
            <person name="Xia C."/>
            <person name="Wang M."/>
            <person name="Yin C."/>
            <person name="Cornejo O.E."/>
            <person name="Hulbert S.H."/>
            <person name="Chen X."/>
        </authorList>
    </citation>
    <scope>NUCLEOTIDE SEQUENCE [LARGE SCALE GENOMIC DNA]</scope>
    <source>
        <strain evidence="8">93TX-2</strain>
    </source>
</reference>
<accession>A0A2S4UJY9</accession>
<feature type="transmembrane region" description="Helical" evidence="6">
    <location>
        <begin position="750"/>
        <end position="770"/>
    </location>
</feature>
<reference evidence="7 8" key="1">
    <citation type="submission" date="2017-12" db="EMBL/GenBank/DDBJ databases">
        <title>Gene loss provides genomic basis for host adaptation in cereal stripe rust fungi.</title>
        <authorList>
            <person name="Xia C."/>
        </authorList>
    </citation>
    <scope>NUCLEOTIDE SEQUENCE [LARGE SCALE GENOMIC DNA]</scope>
    <source>
        <strain evidence="7 8">93TX-2</strain>
    </source>
</reference>
<feature type="transmembrane region" description="Helical" evidence="6">
    <location>
        <begin position="77"/>
        <end position="95"/>
    </location>
</feature>
<protein>
    <submittedName>
        <fullName evidence="7">Uncharacterized protein</fullName>
    </submittedName>
</protein>
<sequence length="1114" mass="123783">AVRVALSRGSEVRRAANLFTPPTINCRAISLITTSKKTLFLRDGERNPAAMIPRLRLAPWLISTSAMRQIKSCKNTIPVLKGSLAYVLFFIIFFIRPFEDLFPISSAGSSAMLVIILGFPGWSVDACLHSLCLGMFGAGVGGLNFLILGYLAPHPVAQAVLFFIMTYAKLLVTFPTLSSALSPMIHAGTGFAVAQFAFPVPALLKMKKPSYLVFSLYCICMSWNGCQSPILSRVVNEFSSNLCLGAAIVVFVNVLILPHSSEAELRTTLVHCIDHVRTLAFLIKKTYWCEITAEESQVRDDLVQSIRADRHILKLKLSRTQRRRFSLTRSSPGSVNPELLRKYLNVGLTEVQRELAIESESAPFKHQEMEVMKEIGAERLSNKGTGSKLKSSSRHSAERDASAGKVDAQESSSQLRDIRNTLETYEGVPGTINQSLICRTTGSPDCYLTSSDDLTVPPSSSRIPQSTQVNSSIRQLWADLQILQHELIGQMFKSGKVYHPQEPLLIDLVASSVERLLACQTSEHQATRPPASNPTENRRPSLLQPILARVDGILPDKTPTSLASTSASEKTPDHPQEELNKDELQRSLLRTFSHSCIMGMFLEELIELRELVIGTMGDETQPRQKKLHIAFLKGIRARFGFRKYRKPEVENPLSLDNHADERMSMQEALETLKGKQYVPDKKTLLDRALLIEQFLRTPDSICAAKVACAVTTLAILYWSDSTREFAVTYNINTAILPLVFAINPTLGQSWLSFILQISGAAIGLLYGTMVLEIFRNVGGHKYNPYGIIAAMTLFSVPMNYLLYTKPKLFIMSALSMISAGTLIYPIYLSQNTAFDSPAQRMGKNLTSLAVALAIVSLLQLLVLRNPARRTLRKAVANLMRANTAYTVILQAYVSSTIPIDPRHRPPPYAIQRVARDLIKREVELQDDITALMPLMKFAGVEPSLGKPFNVVEYSKIARANQLILDRNRDARIAIGTTPLPKAILTEFVEKLAPYRGPALSRINTSFYLCTSTLQSKVAKISNHLCNFNFPPKSLVVGLMGDFSHYQRLSTQRVTGIWAGYFPRCFSFGLSIGGFAGRITLRLYLSSINSSPYQLASIQESAQKLFGRLEDETFR</sequence>
<evidence type="ECO:0000313" key="8">
    <source>
        <dbReference type="Proteomes" id="UP000238274"/>
    </source>
</evidence>
<feature type="transmembrane region" description="Helical" evidence="6">
    <location>
        <begin position="725"/>
        <end position="743"/>
    </location>
</feature>
<feature type="compositionally biased region" description="Basic and acidic residues" evidence="5">
    <location>
        <begin position="570"/>
        <end position="580"/>
    </location>
</feature>
<feature type="transmembrane region" description="Helical" evidence="6">
    <location>
        <begin position="808"/>
        <end position="827"/>
    </location>
</feature>
<feature type="compositionally biased region" description="Polar residues" evidence="5">
    <location>
        <begin position="558"/>
        <end position="569"/>
    </location>
</feature>
<evidence type="ECO:0000256" key="1">
    <source>
        <dbReference type="ARBA" id="ARBA00004141"/>
    </source>
</evidence>
<dbReference type="VEuPathDB" id="FungiDB:PSHT_14536"/>
<feature type="non-terminal residue" evidence="7">
    <location>
        <position position="1"/>
    </location>
</feature>
<evidence type="ECO:0000256" key="5">
    <source>
        <dbReference type="SAM" id="MobiDB-lite"/>
    </source>
</evidence>
<feature type="transmembrane region" description="Helical" evidence="6">
    <location>
        <begin position="184"/>
        <end position="204"/>
    </location>
</feature>
<keyword evidence="4 6" id="KW-0472">Membrane</keyword>
<keyword evidence="8" id="KW-1185">Reference proteome</keyword>
<evidence type="ECO:0000256" key="6">
    <source>
        <dbReference type="SAM" id="Phobius"/>
    </source>
</evidence>
<feature type="transmembrane region" description="Helical" evidence="6">
    <location>
        <begin position="128"/>
        <end position="152"/>
    </location>
</feature>
<evidence type="ECO:0000313" key="7">
    <source>
        <dbReference type="EMBL" id="POV97527.1"/>
    </source>
</evidence>
<dbReference type="Proteomes" id="UP000238274">
    <property type="component" value="Unassembled WGS sequence"/>
</dbReference>
<proteinExistence type="predicted"/>
<name>A0A2S4UJY9_9BASI</name>
<feature type="region of interest" description="Disordered" evidence="5">
    <location>
        <begin position="554"/>
        <end position="580"/>
    </location>
</feature>
<evidence type="ECO:0000256" key="2">
    <source>
        <dbReference type="ARBA" id="ARBA00022692"/>
    </source>
</evidence>
<keyword evidence="2 6" id="KW-0812">Transmembrane</keyword>
<feature type="transmembrane region" description="Helical" evidence="6">
    <location>
        <begin position="102"/>
        <end position="122"/>
    </location>
</feature>
<comment type="subcellular location">
    <subcellularLocation>
        <location evidence="1">Membrane</location>
        <topology evidence="1">Multi-pass membrane protein</topology>
    </subcellularLocation>
</comment>